<sequence length="207" mass="23291">MTVTEAATWTDLLDWRRRVQRQYAALHGLSVPERADRHAAFVQERERLFRTHPQSPVPPEARADRPLPYWPYDAGLAFTAALEALPEERFVIPTSTGQDMPLVRFARLSLPFGTLDAYWIDVYGGGVFVPFRDRTSGRETYGGGRYLLDTVKGADLGAGPDGRLVLDFNFAYHPSCYYDHRWSCPLAPPANVLNVEIRAGERAPTPT</sequence>
<dbReference type="PANTHER" id="PTHR41913">
    <property type="entry name" value="DUF1684 DOMAIN-CONTAINING PROTEIN"/>
    <property type="match status" value="1"/>
</dbReference>
<dbReference type="Pfam" id="PF07920">
    <property type="entry name" value="DUF1684"/>
    <property type="match status" value="1"/>
</dbReference>
<reference evidence="1" key="2">
    <citation type="submission" date="2020-09" db="EMBL/GenBank/DDBJ databases">
        <authorList>
            <person name="Sun Q."/>
            <person name="Ohkuma M."/>
        </authorList>
    </citation>
    <scope>NUCLEOTIDE SEQUENCE</scope>
    <source>
        <strain evidence="1">JCM 14371</strain>
    </source>
</reference>
<dbReference type="AlphaFoldDB" id="A0A917UMS2"/>
<name>A0A917UMS2_9DEIO</name>
<proteinExistence type="predicted"/>
<dbReference type="Gene3D" id="6.10.250.1680">
    <property type="match status" value="1"/>
</dbReference>
<dbReference type="Proteomes" id="UP000635726">
    <property type="component" value="Unassembled WGS sequence"/>
</dbReference>
<reference evidence="1" key="1">
    <citation type="journal article" date="2014" name="Int. J. Syst. Evol. Microbiol.">
        <title>Complete genome sequence of Corynebacterium casei LMG S-19264T (=DSM 44701T), isolated from a smear-ripened cheese.</title>
        <authorList>
            <consortium name="US DOE Joint Genome Institute (JGI-PGF)"/>
            <person name="Walter F."/>
            <person name="Albersmeier A."/>
            <person name="Kalinowski J."/>
            <person name="Ruckert C."/>
        </authorList>
    </citation>
    <scope>NUCLEOTIDE SEQUENCE</scope>
    <source>
        <strain evidence="1">JCM 14371</strain>
    </source>
</reference>
<dbReference type="PANTHER" id="PTHR41913:SF1">
    <property type="entry name" value="DUF1684 DOMAIN-CONTAINING PROTEIN"/>
    <property type="match status" value="1"/>
</dbReference>
<dbReference type="InterPro" id="IPR012467">
    <property type="entry name" value="DUF1684"/>
</dbReference>
<protein>
    <recommendedName>
        <fullName evidence="3">DUF1684 domain-containing protein</fullName>
    </recommendedName>
</protein>
<organism evidence="1 2">
    <name type="scientific">Deinococcus aquiradiocola</name>
    <dbReference type="NCBI Taxonomy" id="393059"/>
    <lineage>
        <taxon>Bacteria</taxon>
        <taxon>Thermotogati</taxon>
        <taxon>Deinococcota</taxon>
        <taxon>Deinococci</taxon>
        <taxon>Deinococcales</taxon>
        <taxon>Deinococcaceae</taxon>
        <taxon>Deinococcus</taxon>
    </lineage>
</organism>
<comment type="caution">
    <text evidence="1">The sequence shown here is derived from an EMBL/GenBank/DDBJ whole genome shotgun (WGS) entry which is preliminary data.</text>
</comment>
<evidence type="ECO:0000313" key="2">
    <source>
        <dbReference type="Proteomes" id="UP000635726"/>
    </source>
</evidence>
<keyword evidence="2" id="KW-1185">Reference proteome</keyword>
<evidence type="ECO:0008006" key="3">
    <source>
        <dbReference type="Google" id="ProtNLM"/>
    </source>
</evidence>
<gene>
    <name evidence="1" type="ORF">GCM10008939_11570</name>
</gene>
<evidence type="ECO:0000313" key="1">
    <source>
        <dbReference type="EMBL" id="GGJ68766.1"/>
    </source>
</evidence>
<accession>A0A917UMS2</accession>
<dbReference type="EMBL" id="BMOE01000003">
    <property type="protein sequence ID" value="GGJ68766.1"/>
    <property type="molecule type" value="Genomic_DNA"/>
</dbReference>
<dbReference type="RefSeq" id="WP_188961342.1">
    <property type="nucleotide sequence ID" value="NZ_BMOE01000003.1"/>
</dbReference>